<sequence length="952" mass="103535">MQNRAEHAPSQVLDIEQGQTGQVHHRHVILRHRHLPKSSCTSTSIPSQEKYSQMPADNFSQGDRNTIIQARSIHGGVLLASGSGQSTSGGLPSSTPVFTGRTEEIEALTAAAAASEDSGTTIIHTIDGMAGVGKTAFALRVARLLKDRFPDGALYAQLHGHSPERRPAEPGDALLSLLVGAGIPLEQIPEDVEARSALWRRRTEGKRMLVILDDAAGSAQVRPLVPGEGGSLVLVTSRIRMSGLAGATPLTLSPLSAKEAALLFTGLSRRADTEEAEDVDELVHLCGHLPLAVGIMAGRLAHRPSWRVRDLVDDLVSAKNRVRAIRTEDVSVAAALDLSFDSLPGDVQRFLLLLSFHPCSEFDVHSAAAATGLDPDTARNNLSTLYDRHLILEATRERYNFHDLISEHLKIRALNSLSSASRQQTIKRTLDYFLATAHAADAILYEGRSISPLPGVVLAETLSEFISPGQARSWLRSELENLRTATRRAIEQNLNDHALGLPRVLSFFLWQEGFLGVDRELQEIAVLAAERLGNELALGNALTALGRVQTSLGYTEAGDADQRRAHTIFKSLGNPRGIANTLMQRGLNERMRGRFSRALDYLNQAKEGYERIGDIGKSAKTINHIGVVQRRSGLFPDAVKSHEKALFLFRSLSDRLGIAISLNYLGGARTDILGYQDSILELQEAREIYAELGNHREFVNTVRSIGEVKYLTEDYPGAIADLSWSLQEYRELGNRLGEANALHYLGSVKCDTGDFLSGTTDLRESANIFEDLQAVSGMACALSKLGILHETSGEYDEAISVLSATFNIFNERISPQREAETRAALGSAQAALGDHASALENLEHALSITRRIGSRREEARFLYRLGRVHLGSGDVPCARQAFDGALTTAVEHSLPLEKSLALEGLGRCLHEEGRTTEAREHLERALTHLSSIGSVHASRVEAALSMGEGSSD</sequence>
<dbReference type="PANTHER" id="PTHR47691">
    <property type="entry name" value="REGULATOR-RELATED"/>
    <property type="match status" value="1"/>
</dbReference>
<keyword evidence="3" id="KW-1185">Reference proteome</keyword>
<dbReference type="Gene3D" id="1.25.40.10">
    <property type="entry name" value="Tetratricopeptide repeat domain"/>
    <property type="match status" value="2"/>
</dbReference>
<name>A0ABX8BV11_9ACTN</name>
<dbReference type="Pfam" id="PF13424">
    <property type="entry name" value="TPR_12"/>
    <property type="match status" value="1"/>
</dbReference>
<evidence type="ECO:0000313" key="3">
    <source>
        <dbReference type="Proteomes" id="UP000676079"/>
    </source>
</evidence>
<dbReference type="SUPFAM" id="SSF52540">
    <property type="entry name" value="P-loop containing nucleoside triphosphate hydrolases"/>
    <property type="match status" value="1"/>
</dbReference>
<dbReference type="Gene3D" id="3.40.50.300">
    <property type="entry name" value="P-loop containing nucleotide triphosphate hydrolases"/>
    <property type="match status" value="1"/>
</dbReference>
<evidence type="ECO:0000256" key="1">
    <source>
        <dbReference type="SAM" id="MobiDB-lite"/>
    </source>
</evidence>
<dbReference type="InterPro" id="IPR019734">
    <property type="entry name" value="TPR_rpt"/>
</dbReference>
<dbReference type="Proteomes" id="UP000676079">
    <property type="component" value="Chromosome"/>
</dbReference>
<organism evidence="2 3">
    <name type="scientific">Nocardiopsis changdeensis</name>
    <dbReference type="NCBI Taxonomy" id="2831969"/>
    <lineage>
        <taxon>Bacteria</taxon>
        <taxon>Bacillati</taxon>
        <taxon>Actinomycetota</taxon>
        <taxon>Actinomycetes</taxon>
        <taxon>Streptosporangiales</taxon>
        <taxon>Nocardiopsidaceae</taxon>
        <taxon>Nocardiopsis</taxon>
    </lineage>
</organism>
<dbReference type="InterPro" id="IPR027417">
    <property type="entry name" value="P-loop_NTPase"/>
</dbReference>
<dbReference type="EMBL" id="CP074133">
    <property type="protein sequence ID" value="QUX24937.1"/>
    <property type="molecule type" value="Genomic_DNA"/>
</dbReference>
<dbReference type="InterPro" id="IPR011990">
    <property type="entry name" value="TPR-like_helical_dom_sf"/>
</dbReference>
<dbReference type="PRINTS" id="PR00364">
    <property type="entry name" value="DISEASERSIST"/>
</dbReference>
<evidence type="ECO:0000313" key="2">
    <source>
        <dbReference type="EMBL" id="QUX24937.1"/>
    </source>
</evidence>
<dbReference type="Pfam" id="PF13432">
    <property type="entry name" value="TPR_16"/>
    <property type="match status" value="1"/>
</dbReference>
<accession>A0ABX8BV11</accession>
<gene>
    <name evidence="2" type="ORF">KGD84_12115</name>
</gene>
<dbReference type="RefSeq" id="WP_220560409.1">
    <property type="nucleotide sequence ID" value="NZ_CP074133.1"/>
</dbReference>
<dbReference type="SUPFAM" id="SSF48452">
    <property type="entry name" value="TPR-like"/>
    <property type="match status" value="3"/>
</dbReference>
<proteinExistence type="predicted"/>
<reference evidence="2 3" key="1">
    <citation type="submission" date="2021-05" db="EMBL/GenBank/DDBJ databases">
        <title>Direct Submission.</title>
        <authorList>
            <person name="Li K."/>
            <person name="Gao J."/>
        </authorList>
    </citation>
    <scope>NUCLEOTIDE SEQUENCE [LARGE SCALE GENOMIC DNA]</scope>
    <source>
        <strain evidence="2 3">Mg02</strain>
    </source>
</reference>
<dbReference type="SMART" id="SM00028">
    <property type="entry name" value="TPR"/>
    <property type="match status" value="7"/>
</dbReference>
<protein>
    <submittedName>
        <fullName evidence="2">Tetratricopeptide repeat protein</fullName>
    </submittedName>
</protein>
<dbReference type="PANTHER" id="PTHR47691:SF3">
    <property type="entry name" value="HTH-TYPE TRANSCRIPTIONAL REGULATOR RV0890C-RELATED"/>
    <property type="match status" value="1"/>
</dbReference>
<feature type="region of interest" description="Disordered" evidence="1">
    <location>
        <begin position="1"/>
        <end position="20"/>
    </location>
</feature>